<dbReference type="RefSeq" id="WP_346193885.1">
    <property type="nucleotide sequence ID" value="NZ_JBDJHV010000002.1"/>
</dbReference>
<dbReference type="EMBL" id="JBDQQU010000200">
    <property type="protein sequence ID" value="MEO3956761.1"/>
    <property type="molecule type" value="Genomic_DNA"/>
</dbReference>
<evidence type="ECO:0000313" key="1">
    <source>
        <dbReference type="EMBL" id="MEO3956761.1"/>
    </source>
</evidence>
<protein>
    <submittedName>
        <fullName evidence="1">Uncharacterized protein</fullName>
    </submittedName>
</protein>
<accession>A0ABV0HA28</accession>
<sequence length="63" mass="6738">MAVGSPVPDGWVITRAMGNFNTIHNVARSSYGRQITVMLGSPIPANWVVARANGNSSIIKRLS</sequence>
<name>A0ABV0HA28_9NEIS</name>
<evidence type="ECO:0000313" key="2">
    <source>
        <dbReference type="Proteomes" id="UP001438292"/>
    </source>
</evidence>
<keyword evidence="2" id="KW-1185">Reference proteome</keyword>
<gene>
    <name evidence="1" type="ORF">ABH309_20175</name>
</gene>
<comment type="caution">
    <text evidence="1">The sequence shown here is derived from an EMBL/GenBank/DDBJ whole genome shotgun (WGS) entry which is preliminary data.</text>
</comment>
<organism evidence="1 2">
    <name type="scientific">Chromobacterium piscinae</name>
    <dbReference type="NCBI Taxonomy" id="686831"/>
    <lineage>
        <taxon>Bacteria</taxon>
        <taxon>Pseudomonadati</taxon>
        <taxon>Pseudomonadota</taxon>
        <taxon>Betaproteobacteria</taxon>
        <taxon>Neisseriales</taxon>
        <taxon>Chromobacteriaceae</taxon>
        <taxon>Chromobacterium</taxon>
    </lineage>
</organism>
<proteinExistence type="predicted"/>
<dbReference type="Proteomes" id="UP001438292">
    <property type="component" value="Unassembled WGS sequence"/>
</dbReference>
<reference evidence="1 2" key="1">
    <citation type="submission" date="2024-05" db="EMBL/GenBank/DDBJ databases">
        <authorList>
            <person name="De Oliveira J.P."/>
            <person name="Noriler S.A."/>
            <person name="De Oliveira A.G."/>
            <person name="Sipoli D.S."/>
        </authorList>
    </citation>
    <scope>NUCLEOTIDE SEQUENCE [LARGE SCALE GENOMIC DNA]</scope>
    <source>
        <strain evidence="1 2">LABIM186</strain>
    </source>
</reference>